<reference evidence="1" key="1">
    <citation type="submission" date="2023-08" db="EMBL/GenBank/DDBJ databases">
        <title>Black Yeasts Isolated from many extreme environments.</title>
        <authorList>
            <person name="Coleine C."/>
            <person name="Stajich J.E."/>
            <person name="Selbmann L."/>
        </authorList>
    </citation>
    <scope>NUCLEOTIDE SEQUENCE</scope>
    <source>
        <strain evidence="1">CCFEE 5810</strain>
    </source>
</reference>
<proteinExistence type="predicted"/>
<accession>A0AAN7WCC7</accession>
<dbReference type="Proteomes" id="UP001310594">
    <property type="component" value="Unassembled WGS sequence"/>
</dbReference>
<evidence type="ECO:0000313" key="2">
    <source>
        <dbReference type="Proteomes" id="UP001310594"/>
    </source>
</evidence>
<evidence type="ECO:0000313" key="1">
    <source>
        <dbReference type="EMBL" id="KAK5695820.1"/>
    </source>
</evidence>
<dbReference type="EMBL" id="JAVRQU010000013">
    <property type="protein sequence ID" value="KAK5695820.1"/>
    <property type="molecule type" value="Genomic_DNA"/>
</dbReference>
<dbReference type="AlphaFoldDB" id="A0AAN7WCC7"/>
<name>A0AAN7WCC7_9PEZI</name>
<organism evidence="1 2">
    <name type="scientific">Elasticomyces elasticus</name>
    <dbReference type="NCBI Taxonomy" id="574655"/>
    <lineage>
        <taxon>Eukaryota</taxon>
        <taxon>Fungi</taxon>
        <taxon>Dikarya</taxon>
        <taxon>Ascomycota</taxon>
        <taxon>Pezizomycotina</taxon>
        <taxon>Dothideomycetes</taxon>
        <taxon>Dothideomycetidae</taxon>
        <taxon>Mycosphaerellales</taxon>
        <taxon>Teratosphaeriaceae</taxon>
        <taxon>Elasticomyces</taxon>
    </lineage>
</organism>
<comment type="caution">
    <text evidence="1">The sequence shown here is derived from an EMBL/GenBank/DDBJ whole genome shotgun (WGS) entry which is preliminary data.</text>
</comment>
<gene>
    <name evidence="1" type="ORF">LTR97_008240</name>
</gene>
<protein>
    <submittedName>
        <fullName evidence="1">Uncharacterized protein</fullName>
    </submittedName>
</protein>
<sequence length="93" mass="10847">MPCDQHCVACVTLCGMHVKNPILGYFRKTAWRKQAERRDAAAEARAYELGQEMCWNEDGNPYWGSRNAGYWDRSPWAECYEHARRIYPTPPAH</sequence>